<dbReference type="PANTHER" id="PTHR33420:SF3">
    <property type="entry name" value="FIMBRIAL SUBUNIT ELFA"/>
    <property type="match status" value="1"/>
</dbReference>
<dbReference type="InterPro" id="IPR039458">
    <property type="entry name" value="FimA-like"/>
</dbReference>
<dbReference type="Gene3D" id="2.60.40.1090">
    <property type="entry name" value="Fimbrial-type adhesion domain"/>
    <property type="match status" value="1"/>
</dbReference>
<dbReference type="RefSeq" id="WP_022647178.1">
    <property type="nucleotide sequence ID" value="NZ_AP025764.1"/>
</dbReference>
<gene>
    <name evidence="5" type="ORF">C1O12_03005</name>
</gene>
<accession>A0A431SKU9</accession>
<sequence>MKKSAIALTLFAVLGATVSSANAASTGTITFNGELTATTCDAVVDNQAANATVVLPTVGTNQLVNLGETAGRTGFNIALTNCQGTLKTASAFFEAGPTVDLASGHLLNKGGSATNVSLQLRDESSATGDVIVAGNGNQAANTTYVDVSSGSANLPYSVEYFADAATTAGTVISQVVYSIQYM</sequence>
<protein>
    <submittedName>
        <fullName evidence="5">Type 1 fimbrial protein</fullName>
    </submittedName>
</protein>
<dbReference type="PANTHER" id="PTHR33420">
    <property type="entry name" value="FIMBRIAL SUBUNIT ELFA-RELATED"/>
    <property type="match status" value="1"/>
</dbReference>
<evidence type="ECO:0000256" key="4">
    <source>
        <dbReference type="ARBA" id="ARBA00023263"/>
    </source>
</evidence>
<dbReference type="Pfam" id="PF16970">
    <property type="entry name" value="FimA"/>
    <property type="match status" value="1"/>
</dbReference>
<dbReference type="SUPFAM" id="SSF49401">
    <property type="entry name" value="Bacterial adhesins"/>
    <property type="match status" value="1"/>
</dbReference>
<organism evidence="5 6">
    <name type="scientific">Enterobacter hormaechei</name>
    <dbReference type="NCBI Taxonomy" id="158836"/>
    <lineage>
        <taxon>Bacteria</taxon>
        <taxon>Pseudomonadati</taxon>
        <taxon>Pseudomonadota</taxon>
        <taxon>Gammaproteobacteria</taxon>
        <taxon>Enterobacterales</taxon>
        <taxon>Enterobacteriaceae</taxon>
        <taxon>Enterobacter</taxon>
        <taxon>Enterobacter cloacae complex</taxon>
    </lineage>
</organism>
<evidence type="ECO:0000313" key="6">
    <source>
        <dbReference type="Proteomes" id="UP000244004"/>
    </source>
</evidence>
<evidence type="ECO:0000256" key="1">
    <source>
        <dbReference type="ARBA" id="ARBA00004561"/>
    </source>
</evidence>
<keyword evidence="3" id="KW-0732">Signal</keyword>
<evidence type="ECO:0000313" key="5">
    <source>
        <dbReference type="EMBL" id="PTX87411.1"/>
    </source>
</evidence>
<dbReference type="AlphaFoldDB" id="A0A431SKU9"/>
<dbReference type="InterPro" id="IPR036937">
    <property type="entry name" value="Adhesion_dom_fimbrial_sf"/>
</dbReference>
<dbReference type="EMBL" id="PNXT01000001">
    <property type="protein sequence ID" value="PTX87411.1"/>
    <property type="molecule type" value="Genomic_DNA"/>
</dbReference>
<dbReference type="InterPro" id="IPR050263">
    <property type="entry name" value="Bact_Fimbrial_Adh_Pro"/>
</dbReference>
<reference evidence="5 6" key="1">
    <citation type="submission" date="2018-01" db="EMBL/GenBank/DDBJ databases">
        <title>Geographic spread and resistance mechanisms of dominant carbapenem-resistant Enterobacter cloacae complex clones ST171 and ST78.</title>
        <authorList>
            <person name="Gomez-Simmonds A."/>
            <person name="Annavajhala M.K."/>
            <person name="Wang Z."/>
            <person name="Macesic N."/>
            <person name="Hu Y."/>
            <person name="Giddins M.J."/>
            <person name="O'Malley A."/>
            <person name="Toussaint N.C."/>
            <person name="Whittier S."/>
            <person name="Torres V.J."/>
            <person name="Uhlemann A.-C."/>
        </authorList>
    </citation>
    <scope>NUCLEOTIDE SEQUENCE [LARGE SCALE GENOMIC DNA]</scope>
    <source>
        <strain evidence="5 6">78</strain>
    </source>
</reference>
<keyword evidence="4" id="KW-0281">Fimbrium</keyword>
<comment type="subcellular location">
    <subcellularLocation>
        <location evidence="1">Fimbrium</location>
    </subcellularLocation>
</comment>
<evidence type="ECO:0000256" key="3">
    <source>
        <dbReference type="ARBA" id="ARBA00022729"/>
    </source>
</evidence>
<dbReference type="GO" id="GO:0043709">
    <property type="term" value="P:cell adhesion involved in single-species biofilm formation"/>
    <property type="evidence" value="ECO:0007669"/>
    <property type="project" value="TreeGrafter"/>
</dbReference>
<dbReference type="InterPro" id="IPR008966">
    <property type="entry name" value="Adhesion_dom_sf"/>
</dbReference>
<dbReference type="Proteomes" id="UP000244004">
    <property type="component" value="Unassembled WGS sequence"/>
</dbReference>
<comment type="similarity">
    <text evidence="2">Belongs to the fimbrial protein family.</text>
</comment>
<dbReference type="GeneID" id="99704605"/>
<dbReference type="GO" id="GO:0009289">
    <property type="term" value="C:pilus"/>
    <property type="evidence" value="ECO:0007669"/>
    <property type="project" value="UniProtKB-SubCell"/>
</dbReference>
<proteinExistence type="inferred from homology"/>
<comment type="caution">
    <text evidence="5">The sequence shown here is derived from an EMBL/GenBank/DDBJ whole genome shotgun (WGS) entry which is preliminary data.</text>
</comment>
<evidence type="ECO:0000256" key="2">
    <source>
        <dbReference type="ARBA" id="ARBA00006671"/>
    </source>
</evidence>
<name>A0A431SKU9_9ENTR</name>